<evidence type="ECO:0000313" key="2">
    <source>
        <dbReference type="Proteomes" id="UP000017836"/>
    </source>
</evidence>
<sequence>MPNPSREIGCSPTAAMASVDCSNRSKETHQWVLTTESHAKLYPQPRVAMVLTAAKQHASLYHWPRASPITASKVRNS</sequence>
<evidence type="ECO:0000313" key="1">
    <source>
        <dbReference type="EMBL" id="ERN15028.1"/>
    </source>
</evidence>
<protein>
    <submittedName>
        <fullName evidence="1">Uncharacterized protein</fullName>
    </submittedName>
</protein>
<dbReference type="Gramene" id="ERN15028">
    <property type="protein sequence ID" value="ERN15028"/>
    <property type="gene ID" value="AMTR_s00032p00239910"/>
</dbReference>
<reference evidence="2" key="1">
    <citation type="journal article" date="2013" name="Science">
        <title>The Amborella genome and the evolution of flowering plants.</title>
        <authorList>
            <consortium name="Amborella Genome Project"/>
        </authorList>
    </citation>
    <scope>NUCLEOTIDE SEQUENCE [LARGE SCALE GENOMIC DNA]</scope>
</reference>
<proteinExistence type="predicted"/>
<organism evidence="1 2">
    <name type="scientific">Amborella trichopoda</name>
    <dbReference type="NCBI Taxonomy" id="13333"/>
    <lineage>
        <taxon>Eukaryota</taxon>
        <taxon>Viridiplantae</taxon>
        <taxon>Streptophyta</taxon>
        <taxon>Embryophyta</taxon>
        <taxon>Tracheophyta</taxon>
        <taxon>Spermatophyta</taxon>
        <taxon>Magnoliopsida</taxon>
        <taxon>Amborellales</taxon>
        <taxon>Amborellaceae</taxon>
        <taxon>Amborella</taxon>
    </lineage>
</organism>
<dbReference type="AlphaFoldDB" id="U5D3X2"/>
<gene>
    <name evidence="1" type="ORF">AMTR_s00032p00239910</name>
</gene>
<dbReference type="EMBL" id="KI392518">
    <property type="protein sequence ID" value="ERN15028.1"/>
    <property type="molecule type" value="Genomic_DNA"/>
</dbReference>
<accession>U5D3X2</accession>
<dbReference type="Proteomes" id="UP000017836">
    <property type="component" value="Unassembled WGS sequence"/>
</dbReference>
<keyword evidence="2" id="KW-1185">Reference proteome</keyword>
<name>U5D3X2_AMBTC</name>
<dbReference type="HOGENOM" id="CLU_2641424_0_0_1"/>